<feature type="binding site" evidence="4">
    <location>
        <position position="89"/>
    </location>
    <ligand>
        <name>Mg(2+)</name>
        <dbReference type="ChEBI" id="CHEBI:18420"/>
        <label>2</label>
    </ligand>
</feature>
<keyword evidence="3 4" id="KW-0460">Magnesium</keyword>
<comment type="similarity">
    <text evidence="4">Belongs to the inositol monophosphatase superfamily. CysQ family.</text>
</comment>
<evidence type="ECO:0000313" key="5">
    <source>
        <dbReference type="EMBL" id="MCS2609153.1"/>
    </source>
</evidence>
<comment type="function">
    <text evidence="4">Converts adenosine-3',5'-bisphosphate (PAP) to AMP.</text>
</comment>
<dbReference type="Pfam" id="PF00459">
    <property type="entry name" value="Inositol_P"/>
    <property type="match status" value="1"/>
</dbReference>
<dbReference type="InterPro" id="IPR000760">
    <property type="entry name" value="Inositol_monophosphatase-like"/>
</dbReference>
<dbReference type="EMBL" id="JAJISC010000003">
    <property type="protein sequence ID" value="MCS2609153.1"/>
    <property type="molecule type" value="Genomic_DNA"/>
</dbReference>
<dbReference type="PRINTS" id="PR00377">
    <property type="entry name" value="IMPHPHTASES"/>
</dbReference>
<dbReference type="PANTHER" id="PTHR43028">
    <property type="entry name" value="3'(2'),5'-BISPHOSPHATE NUCLEOTIDASE 1"/>
    <property type="match status" value="1"/>
</dbReference>
<feature type="binding site" evidence="4">
    <location>
        <position position="89"/>
    </location>
    <ligand>
        <name>Mg(2+)</name>
        <dbReference type="ChEBI" id="CHEBI:18420"/>
        <label>1</label>
    </ligand>
</feature>
<protein>
    <recommendedName>
        <fullName evidence="4">3'(2'),5'-bisphosphate nucleotidase CysQ</fullName>
        <ecNumber evidence="4">3.1.3.7</ecNumber>
    </recommendedName>
    <alternativeName>
        <fullName evidence="4">3'(2'),5-bisphosphonucleoside 3'(2')-phosphohydrolase</fullName>
    </alternativeName>
    <alternativeName>
        <fullName evidence="4">3'-phosphoadenosine 5'-phosphate phosphatase</fullName>
        <shortName evidence="4">PAP phosphatase</shortName>
    </alternativeName>
</protein>
<keyword evidence="4" id="KW-1003">Cell membrane</keyword>
<dbReference type="EC" id="3.1.3.7" evidence="4"/>
<dbReference type="GO" id="GO:0008441">
    <property type="term" value="F:3'(2'),5'-bisphosphate nucleotidase activity"/>
    <property type="evidence" value="ECO:0007669"/>
    <property type="project" value="UniProtKB-EC"/>
</dbReference>
<evidence type="ECO:0000313" key="6">
    <source>
        <dbReference type="Proteomes" id="UP001165542"/>
    </source>
</evidence>
<comment type="caution">
    <text evidence="5">The sequence shown here is derived from an EMBL/GenBank/DDBJ whole genome shotgun (WGS) entry which is preliminary data.</text>
</comment>
<evidence type="ECO:0000256" key="1">
    <source>
        <dbReference type="ARBA" id="ARBA00001625"/>
    </source>
</evidence>
<keyword evidence="4 5" id="KW-0378">Hydrolase</keyword>
<dbReference type="InterPro" id="IPR020583">
    <property type="entry name" value="Inositol_monoP_metal-BS"/>
</dbReference>
<comment type="cofactor">
    <cofactor evidence="4">
        <name>Mg(2+)</name>
        <dbReference type="ChEBI" id="CHEBI:18420"/>
    </cofactor>
</comment>
<feature type="binding site" evidence="4">
    <location>
        <position position="217"/>
    </location>
    <ligand>
        <name>Mg(2+)</name>
        <dbReference type="ChEBI" id="CHEBI:18420"/>
        <label>2</label>
    </ligand>
</feature>
<evidence type="ECO:0000256" key="2">
    <source>
        <dbReference type="ARBA" id="ARBA00022723"/>
    </source>
</evidence>
<keyword evidence="6" id="KW-1185">Reference proteome</keyword>
<accession>A0ABT2ECR3</accession>
<dbReference type="Proteomes" id="UP001165542">
    <property type="component" value="Unassembled WGS sequence"/>
</dbReference>
<name>A0ABT2ECR3_9GAMM</name>
<keyword evidence="4" id="KW-0472">Membrane</keyword>
<dbReference type="InterPro" id="IPR050725">
    <property type="entry name" value="CysQ/Inositol_MonoPase"/>
</dbReference>
<reference evidence="5" key="1">
    <citation type="submission" date="2021-11" db="EMBL/GenBank/DDBJ databases">
        <title>Halomonas sp., isolated from a coastal aquaculture zone in Dongshan Bay.</title>
        <authorList>
            <person name="Lin W."/>
        </authorList>
    </citation>
    <scope>NUCLEOTIDE SEQUENCE</scope>
    <source>
        <strain evidence="5">Yzlin-01</strain>
    </source>
</reference>
<dbReference type="PANTHER" id="PTHR43028:SF5">
    <property type="entry name" value="3'(2'),5'-BISPHOSPHATE NUCLEOTIDASE 1"/>
    <property type="match status" value="1"/>
</dbReference>
<evidence type="ECO:0000256" key="4">
    <source>
        <dbReference type="HAMAP-Rule" id="MF_02095"/>
    </source>
</evidence>
<dbReference type="Gene3D" id="3.40.190.80">
    <property type="match status" value="1"/>
</dbReference>
<proteinExistence type="inferred from homology"/>
<feature type="binding site" evidence="4">
    <location>
        <position position="70"/>
    </location>
    <ligand>
        <name>Mg(2+)</name>
        <dbReference type="ChEBI" id="CHEBI:18420"/>
        <label>1</label>
    </ligand>
</feature>
<dbReference type="HAMAP" id="MF_02095">
    <property type="entry name" value="CysQ"/>
    <property type="match status" value="1"/>
</dbReference>
<gene>
    <name evidence="4 5" type="primary">cysQ</name>
    <name evidence="5" type="ORF">LLY24_07470</name>
</gene>
<dbReference type="NCBIfam" id="TIGR01331">
    <property type="entry name" value="bisphos_cysQ"/>
    <property type="match status" value="1"/>
</dbReference>
<feature type="binding site" evidence="4">
    <location>
        <position position="92"/>
    </location>
    <ligand>
        <name>Mg(2+)</name>
        <dbReference type="ChEBI" id="CHEBI:18420"/>
        <label>2</label>
    </ligand>
</feature>
<feature type="binding site" evidence="4">
    <location>
        <position position="91"/>
    </location>
    <ligand>
        <name>Mg(2+)</name>
        <dbReference type="ChEBI" id="CHEBI:18420"/>
        <label>1</label>
    </ligand>
</feature>
<feature type="binding site" evidence="4">
    <location>
        <position position="217"/>
    </location>
    <ligand>
        <name>substrate</name>
    </ligand>
</feature>
<dbReference type="PROSITE" id="PS00629">
    <property type="entry name" value="IMP_1"/>
    <property type="match status" value="1"/>
</dbReference>
<feature type="binding site" evidence="4">
    <location>
        <position position="70"/>
    </location>
    <ligand>
        <name>substrate</name>
    </ligand>
</feature>
<feature type="binding site" evidence="4">
    <location>
        <begin position="91"/>
        <end position="94"/>
    </location>
    <ligand>
        <name>substrate</name>
    </ligand>
</feature>
<keyword evidence="2 4" id="KW-0479">Metal-binding</keyword>
<dbReference type="Gene3D" id="3.30.540.10">
    <property type="entry name" value="Fructose-1,6-Bisphosphatase, subunit A, domain 1"/>
    <property type="match status" value="1"/>
</dbReference>
<dbReference type="SUPFAM" id="SSF56655">
    <property type="entry name" value="Carbohydrate phosphatase"/>
    <property type="match status" value="1"/>
</dbReference>
<dbReference type="InterPro" id="IPR006240">
    <property type="entry name" value="CysQ"/>
</dbReference>
<keyword evidence="4" id="KW-0997">Cell inner membrane</keyword>
<organism evidence="5 6">
    <name type="scientific">Halomonas dongshanensis</name>
    <dbReference type="NCBI Taxonomy" id="2890835"/>
    <lineage>
        <taxon>Bacteria</taxon>
        <taxon>Pseudomonadati</taxon>
        <taxon>Pseudomonadota</taxon>
        <taxon>Gammaproteobacteria</taxon>
        <taxon>Oceanospirillales</taxon>
        <taxon>Halomonadaceae</taxon>
        <taxon>Halomonas</taxon>
    </lineage>
</organism>
<dbReference type="CDD" id="cd01638">
    <property type="entry name" value="CysQ"/>
    <property type="match status" value="1"/>
</dbReference>
<dbReference type="RefSeq" id="WP_259035661.1">
    <property type="nucleotide sequence ID" value="NZ_JAJISC010000003.1"/>
</dbReference>
<evidence type="ECO:0000256" key="3">
    <source>
        <dbReference type="ARBA" id="ARBA00022842"/>
    </source>
</evidence>
<comment type="catalytic activity">
    <reaction evidence="1 4">
        <text>adenosine 3',5'-bisphosphate + H2O = AMP + phosphate</text>
        <dbReference type="Rhea" id="RHEA:10040"/>
        <dbReference type="ChEBI" id="CHEBI:15377"/>
        <dbReference type="ChEBI" id="CHEBI:43474"/>
        <dbReference type="ChEBI" id="CHEBI:58343"/>
        <dbReference type="ChEBI" id="CHEBI:456215"/>
        <dbReference type="EC" id="3.1.3.7"/>
    </reaction>
</comment>
<comment type="subcellular location">
    <subcellularLocation>
        <location evidence="4">Cell inner membrane</location>
        <topology evidence="4">Peripheral membrane protein</topology>
        <orientation evidence="4">Cytoplasmic side</orientation>
    </subcellularLocation>
</comment>
<sequence length="260" mass="27864">MNDVWLKDTLPQILDIAYEAASAIMQVYAVGFEIETKADASPVTDADKAANAVILKRLQALPVRMPILSEEGGETFTGPDSAGRYWLIDPLDGTKEFIKRNGEFSVNIALIEQGRPVLGVIVAPVTQLAYVGASGVGAFKIEPGRPWEPLHTTGKPSPDAVWRVMGSRSHANPQLESWLAALGPHETTRMGSSLKFGVIAEGHADAYPRLGPTSLWDTAAAQAILEQADGCILTLDGTPLSYAAPTQTLNPSFVAWGFRP</sequence>